<name>A0A2T5YTS2_9BACT</name>
<sequence length="33" mass="3931">MPVHDSDRSRPVPTRTIKLYAEYLVVMYAYMLN</sequence>
<evidence type="ECO:0000313" key="1">
    <source>
        <dbReference type="EMBL" id="PTX22718.1"/>
    </source>
</evidence>
<gene>
    <name evidence="1" type="ORF">C8N40_101546</name>
</gene>
<proteinExistence type="predicted"/>
<keyword evidence="2" id="KW-1185">Reference proteome</keyword>
<reference evidence="1 2" key="1">
    <citation type="submission" date="2018-04" db="EMBL/GenBank/DDBJ databases">
        <title>Genomic Encyclopedia of Archaeal and Bacterial Type Strains, Phase II (KMG-II): from individual species to whole genera.</title>
        <authorList>
            <person name="Goeker M."/>
        </authorList>
    </citation>
    <scope>NUCLEOTIDE SEQUENCE [LARGE SCALE GENOMIC DNA]</scope>
    <source>
        <strain evidence="1 2">DSM 100162</strain>
    </source>
</reference>
<dbReference type="AlphaFoldDB" id="A0A2T5YTS2"/>
<protein>
    <submittedName>
        <fullName evidence="1">Uncharacterized protein</fullName>
    </submittedName>
</protein>
<dbReference type="Proteomes" id="UP000244225">
    <property type="component" value="Unassembled WGS sequence"/>
</dbReference>
<evidence type="ECO:0000313" key="2">
    <source>
        <dbReference type="Proteomes" id="UP000244225"/>
    </source>
</evidence>
<dbReference type="EMBL" id="QBKI01000001">
    <property type="protein sequence ID" value="PTX22718.1"/>
    <property type="molecule type" value="Genomic_DNA"/>
</dbReference>
<organism evidence="1 2">
    <name type="scientific">Pontibacter mucosus</name>
    <dbReference type="NCBI Taxonomy" id="1649266"/>
    <lineage>
        <taxon>Bacteria</taxon>
        <taxon>Pseudomonadati</taxon>
        <taxon>Bacteroidota</taxon>
        <taxon>Cytophagia</taxon>
        <taxon>Cytophagales</taxon>
        <taxon>Hymenobacteraceae</taxon>
        <taxon>Pontibacter</taxon>
    </lineage>
</organism>
<accession>A0A2T5YTS2</accession>
<comment type="caution">
    <text evidence="1">The sequence shown here is derived from an EMBL/GenBank/DDBJ whole genome shotgun (WGS) entry which is preliminary data.</text>
</comment>